<keyword evidence="2" id="KW-1185">Reference proteome</keyword>
<accession>A0AAX4J950</accession>
<dbReference type="Proteomes" id="UP001334084">
    <property type="component" value="Chromosome 2"/>
</dbReference>
<reference evidence="1" key="1">
    <citation type="journal article" date="2024" name="BMC Genomics">
        <title>Functional annotation of a divergent genome using sequence and structure-based similarity.</title>
        <authorList>
            <person name="Svedberg D."/>
            <person name="Winiger R.R."/>
            <person name="Berg A."/>
            <person name="Sharma H."/>
            <person name="Tellgren-Roth C."/>
            <person name="Debrunner-Vossbrinck B.A."/>
            <person name="Vossbrinck C.R."/>
            <person name="Barandun J."/>
        </authorList>
    </citation>
    <scope>NUCLEOTIDE SEQUENCE</scope>
    <source>
        <strain evidence="1">Illinois isolate</strain>
    </source>
</reference>
<dbReference type="RefSeq" id="XP_065328621.1">
    <property type="nucleotide sequence ID" value="XM_065472549.1"/>
</dbReference>
<dbReference type="AlphaFoldDB" id="A0AAX4J950"/>
<name>A0AAX4J950_9MICR</name>
<dbReference type="GeneID" id="90540293"/>
<organism evidence="1 2">
    <name type="scientific">Vairimorpha necatrix</name>
    <dbReference type="NCBI Taxonomy" id="6039"/>
    <lineage>
        <taxon>Eukaryota</taxon>
        <taxon>Fungi</taxon>
        <taxon>Fungi incertae sedis</taxon>
        <taxon>Microsporidia</taxon>
        <taxon>Nosematidae</taxon>
        <taxon>Vairimorpha</taxon>
    </lineage>
</organism>
<dbReference type="EMBL" id="CP142727">
    <property type="protein sequence ID" value="WUR02476.1"/>
    <property type="molecule type" value="Genomic_DNA"/>
</dbReference>
<gene>
    <name evidence="1" type="ORF">VNE69_02003</name>
</gene>
<dbReference type="KEGG" id="vnx:VNE69_02003"/>
<evidence type="ECO:0000313" key="2">
    <source>
        <dbReference type="Proteomes" id="UP001334084"/>
    </source>
</evidence>
<proteinExistence type="predicted"/>
<sequence length="218" mass="26037">MYFLLISFYRCSVINETQDNLIMKQSFDFTSKNGDVYASKLIQSLKAIHLWNNSFKLPNSKNENVLKYKKFEYKKVSKKAKKLNNGIKDLNDLLDKNFIELNTQVQVICNKLFKHFVKTFNYNKIRHLEIYEEAMTLISLHKIKIEKIYSICENMEFDSNLAVFENNNIADNWKHFVKQVINYNILQNFKVVINGLEHIKNKINRNYKEQLNVLEHRN</sequence>
<protein>
    <submittedName>
        <fullName evidence="1">SP-containing protein</fullName>
    </submittedName>
</protein>
<evidence type="ECO:0000313" key="1">
    <source>
        <dbReference type="EMBL" id="WUR02476.1"/>
    </source>
</evidence>